<protein>
    <recommendedName>
        <fullName evidence="2">Phage tail collar domain-containing protein</fullName>
    </recommendedName>
</protein>
<dbReference type="EMBL" id="LAZR01010620">
    <property type="protein sequence ID" value="KKM66000.1"/>
    <property type="molecule type" value="Genomic_DNA"/>
</dbReference>
<dbReference type="AlphaFoldDB" id="A0A0F9LNU0"/>
<gene>
    <name evidence="1" type="ORF">LCGC14_1485570</name>
</gene>
<evidence type="ECO:0008006" key="2">
    <source>
        <dbReference type="Google" id="ProtNLM"/>
    </source>
</evidence>
<dbReference type="SUPFAM" id="SSF88874">
    <property type="entry name" value="Receptor-binding domain of short tail fibre protein gp12"/>
    <property type="match status" value="1"/>
</dbReference>
<evidence type="ECO:0000313" key="1">
    <source>
        <dbReference type="EMBL" id="KKM66000.1"/>
    </source>
</evidence>
<accession>A0A0F9LNU0</accession>
<organism evidence="1">
    <name type="scientific">marine sediment metagenome</name>
    <dbReference type="NCBI Taxonomy" id="412755"/>
    <lineage>
        <taxon>unclassified sequences</taxon>
        <taxon>metagenomes</taxon>
        <taxon>ecological metagenomes</taxon>
    </lineage>
</organism>
<proteinExistence type="predicted"/>
<dbReference type="CDD" id="cd22641">
    <property type="entry name" value="C24-like"/>
    <property type="match status" value="1"/>
</dbReference>
<name>A0A0F9LNU0_9ZZZZ</name>
<comment type="caution">
    <text evidence="1">The sequence shown here is derived from an EMBL/GenBank/DDBJ whole genome shotgun (WGS) entry which is preliminary data.</text>
</comment>
<sequence>MDASSPSFIRGMIILWYGAIADIPGGWVLCDGSGITPNLQNVFVVGAGDTYAVDAVGGAATHLHSLTSDNHVHELPGGSDIASGANFSKYTNTPTPSGTTNSSNGLPPYRALAYIMKI</sequence>
<reference evidence="1" key="1">
    <citation type="journal article" date="2015" name="Nature">
        <title>Complex archaea that bridge the gap between prokaryotes and eukaryotes.</title>
        <authorList>
            <person name="Spang A."/>
            <person name="Saw J.H."/>
            <person name="Jorgensen S.L."/>
            <person name="Zaremba-Niedzwiedzka K."/>
            <person name="Martijn J."/>
            <person name="Lind A.E."/>
            <person name="van Eijk R."/>
            <person name="Schleper C."/>
            <person name="Guy L."/>
            <person name="Ettema T.J."/>
        </authorList>
    </citation>
    <scope>NUCLEOTIDE SEQUENCE</scope>
</reference>